<dbReference type="PANTHER" id="PTHR31424">
    <property type="entry name" value="PROTEIN CBG23806"/>
    <property type="match status" value="1"/>
</dbReference>
<evidence type="ECO:0000313" key="2">
    <source>
        <dbReference type="Proteomes" id="UP001152795"/>
    </source>
</evidence>
<proteinExistence type="predicted"/>
<evidence type="ECO:0000313" key="1">
    <source>
        <dbReference type="EMBL" id="CAB4040429.1"/>
    </source>
</evidence>
<dbReference type="PANTHER" id="PTHR31424:SF3">
    <property type="entry name" value="RING-TYPE DOMAIN-CONTAINING PROTEIN"/>
    <property type="match status" value="1"/>
</dbReference>
<organism evidence="1 2">
    <name type="scientific">Paramuricea clavata</name>
    <name type="common">Red gorgonian</name>
    <name type="synonym">Violescent sea-whip</name>
    <dbReference type="NCBI Taxonomy" id="317549"/>
    <lineage>
        <taxon>Eukaryota</taxon>
        <taxon>Metazoa</taxon>
        <taxon>Cnidaria</taxon>
        <taxon>Anthozoa</taxon>
        <taxon>Octocorallia</taxon>
        <taxon>Malacalcyonacea</taxon>
        <taxon>Plexauridae</taxon>
        <taxon>Paramuricea</taxon>
    </lineage>
</organism>
<dbReference type="EMBL" id="CACRXK020026784">
    <property type="protein sequence ID" value="CAB4040429.1"/>
    <property type="molecule type" value="Genomic_DNA"/>
</dbReference>
<dbReference type="AlphaFoldDB" id="A0A6S7LS07"/>
<name>A0A6S7LS07_PARCT</name>
<feature type="non-terminal residue" evidence="1">
    <location>
        <position position="1"/>
    </location>
</feature>
<reference evidence="1" key="1">
    <citation type="submission" date="2020-04" db="EMBL/GenBank/DDBJ databases">
        <authorList>
            <person name="Alioto T."/>
            <person name="Alioto T."/>
            <person name="Gomez Garrido J."/>
        </authorList>
    </citation>
    <scope>NUCLEOTIDE SEQUENCE</scope>
    <source>
        <strain evidence="1">A484AB</strain>
    </source>
</reference>
<dbReference type="Proteomes" id="UP001152795">
    <property type="component" value="Unassembled WGS sequence"/>
</dbReference>
<keyword evidence="2" id="KW-1185">Reference proteome</keyword>
<comment type="caution">
    <text evidence="1">The sequence shown here is derived from an EMBL/GenBank/DDBJ whole genome shotgun (WGS) entry which is preliminary data.</text>
</comment>
<dbReference type="OrthoDB" id="5988461at2759"/>
<accession>A0A6S7LS07</accession>
<protein>
    <submittedName>
        <fullName evidence="1">Uncharacterized protein</fullName>
    </submittedName>
</protein>
<sequence>RQGQLNDISNVVPTPGKADGAQISFTDILKAHVEEFVKLHDEVDWSKEKIQIKLSGDGARMTRNSSFILLSFSLLQSQDDVMSASGNHTFAIKGSESYKTLKDSFGLFFRRSTT</sequence>
<gene>
    <name evidence="1" type="ORF">PACLA_8A085502</name>
</gene>